<reference evidence="2 3" key="1">
    <citation type="submission" date="2018-02" db="EMBL/GenBank/DDBJ databases">
        <title>Genomic analysis of the strain RR4-38 isolated from a seawater recirculating aquaculture system.</title>
        <authorList>
            <person name="Kim Y.-S."/>
            <person name="Jang Y.H."/>
            <person name="Kim K.-H."/>
        </authorList>
    </citation>
    <scope>NUCLEOTIDE SEQUENCE [LARGE SCALE GENOMIC DNA]</scope>
    <source>
        <strain evidence="2 3">RR4-38</strain>
    </source>
</reference>
<dbReference type="Proteomes" id="UP000238442">
    <property type="component" value="Chromosome"/>
</dbReference>
<keyword evidence="1" id="KW-1133">Transmembrane helix</keyword>
<keyword evidence="3" id="KW-1185">Reference proteome</keyword>
<protein>
    <submittedName>
        <fullName evidence="2">Uncharacterized protein</fullName>
    </submittedName>
</protein>
<dbReference type="RefSeq" id="WP_105215308.1">
    <property type="nucleotide sequence ID" value="NZ_CP027062.1"/>
</dbReference>
<evidence type="ECO:0000256" key="1">
    <source>
        <dbReference type="SAM" id="Phobius"/>
    </source>
</evidence>
<accession>A0A2S0HUV2</accession>
<feature type="transmembrane region" description="Helical" evidence="1">
    <location>
        <begin position="71"/>
        <end position="90"/>
    </location>
</feature>
<dbReference type="AlphaFoldDB" id="A0A2S0HUV2"/>
<feature type="transmembrane region" description="Helical" evidence="1">
    <location>
        <begin position="47"/>
        <end position="66"/>
    </location>
</feature>
<evidence type="ECO:0000313" key="3">
    <source>
        <dbReference type="Proteomes" id="UP000238442"/>
    </source>
</evidence>
<proteinExistence type="predicted"/>
<keyword evidence="1" id="KW-0812">Transmembrane</keyword>
<evidence type="ECO:0000313" key="2">
    <source>
        <dbReference type="EMBL" id="AVI50457.1"/>
    </source>
</evidence>
<keyword evidence="1" id="KW-0472">Membrane</keyword>
<name>A0A2S0HUV2_9FLAO</name>
<feature type="transmembrane region" description="Helical" evidence="1">
    <location>
        <begin position="96"/>
        <end position="121"/>
    </location>
</feature>
<dbReference type="KEGG" id="aue:C5O00_04465"/>
<dbReference type="EMBL" id="CP027062">
    <property type="protein sequence ID" value="AVI50457.1"/>
    <property type="molecule type" value="Genomic_DNA"/>
</dbReference>
<sequence length="131" mass="14434">MTNEKQIRIIGIAHNSAIAILLIIGILLFIFSLISGSETYGGGLTGLTKNSANSIPWIILLVLVIIARKNYAWGGFLLLIFGGMITYYFNFRGGNFFISTFIFCLTVVFLSLVILFTGAAISKYNKDNELL</sequence>
<gene>
    <name evidence="2" type="ORF">C5O00_04465</name>
</gene>
<organism evidence="2 3">
    <name type="scientific">Pukyongia salina</name>
    <dbReference type="NCBI Taxonomy" id="2094025"/>
    <lineage>
        <taxon>Bacteria</taxon>
        <taxon>Pseudomonadati</taxon>
        <taxon>Bacteroidota</taxon>
        <taxon>Flavobacteriia</taxon>
        <taxon>Flavobacteriales</taxon>
        <taxon>Flavobacteriaceae</taxon>
        <taxon>Pukyongia</taxon>
    </lineage>
</organism>
<feature type="transmembrane region" description="Helical" evidence="1">
    <location>
        <begin position="12"/>
        <end position="35"/>
    </location>
</feature>